<dbReference type="Pfam" id="PF02163">
    <property type="entry name" value="Peptidase_M50"/>
    <property type="match status" value="1"/>
</dbReference>
<feature type="transmembrane region" description="Helical" evidence="11">
    <location>
        <begin position="423"/>
        <end position="445"/>
    </location>
</feature>
<keyword evidence="5 11" id="KW-0812">Transmembrane</keyword>
<evidence type="ECO:0000256" key="3">
    <source>
        <dbReference type="ARBA" id="ARBA00007931"/>
    </source>
</evidence>
<evidence type="ECO:0000313" key="14">
    <source>
        <dbReference type="Proteomes" id="UP000267268"/>
    </source>
</evidence>
<evidence type="ECO:0000256" key="10">
    <source>
        <dbReference type="ARBA" id="ARBA00023136"/>
    </source>
</evidence>
<keyword evidence="10 11" id="KW-0472">Membrane</keyword>
<dbReference type="SUPFAM" id="SSF50156">
    <property type="entry name" value="PDZ domain-like"/>
    <property type="match status" value="2"/>
</dbReference>
<dbReference type="EC" id="3.4.24.-" evidence="11"/>
<dbReference type="NCBIfam" id="TIGR00054">
    <property type="entry name" value="RIP metalloprotease RseP"/>
    <property type="match status" value="1"/>
</dbReference>
<comment type="similarity">
    <text evidence="3 11">Belongs to the peptidase M50B family.</text>
</comment>
<comment type="cofactor">
    <cofactor evidence="1 11">
        <name>Zn(2+)</name>
        <dbReference type="ChEBI" id="CHEBI:29105"/>
    </cofactor>
</comment>
<feature type="transmembrane region" description="Helical" evidence="11">
    <location>
        <begin position="376"/>
        <end position="398"/>
    </location>
</feature>
<proteinExistence type="inferred from homology"/>
<feature type="transmembrane region" description="Helical" evidence="11">
    <location>
        <begin position="6"/>
        <end position="27"/>
    </location>
</feature>
<evidence type="ECO:0000256" key="7">
    <source>
        <dbReference type="ARBA" id="ARBA00022833"/>
    </source>
</evidence>
<accession>A0A3Q9FRA9</accession>
<dbReference type="GO" id="GO:0004222">
    <property type="term" value="F:metalloendopeptidase activity"/>
    <property type="evidence" value="ECO:0007669"/>
    <property type="project" value="InterPro"/>
</dbReference>
<evidence type="ECO:0000256" key="2">
    <source>
        <dbReference type="ARBA" id="ARBA00004141"/>
    </source>
</evidence>
<keyword evidence="9 11" id="KW-0482">Metalloprotease</keyword>
<dbReference type="PANTHER" id="PTHR42837:SF2">
    <property type="entry name" value="MEMBRANE METALLOPROTEASE ARASP2, CHLOROPLASTIC-RELATED"/>
    <property type="match status" value="1"/>
</dbReference>
<keyword evidence="6 11" id="KW-0378">Hydrolase</keyword>
<dbReference type="KEGG" id="fll:EI427_19030"/>
<evidence type="ECO:0000256" key="5">
    <source>
        <dbReference type="ARBA" id="ARBA00022692"/>
    </source>
</evidence>
<dbReference type="OrthoDB" id="9782003at2"/>
<keyword evidence="8 11" id="KW-1133">Transmembrane helix</keyword>
<dbReference type="GO" id="GO:0006508">
    <property type="term" value="P:proteolysis"/>
    <property type="evidence" value="ECO:0007669"/>
    <property type="project" value="UniProtKB-KW"/>
</dbReference>
<feature type="domain" description="PDZ" evidence="12">
    <location>
        <begin position="220"/>
        <end position="289"/>
    </location>
</feature>
<dbReference type="SMART" id="SM00228">
    <property type="entry name" value="PDZ"/>
    <property type="match status" value="1"/>
</dbReference>
<name>A0A3Q9FRA9_9BACT</name>
<dbReference type="GO" id="GO:0046872">
    <property type="term" value="F:metal ion binding"/>
    <property type="evidence" value="ECO:0007669"/>
    <property type="project" value="UniProtKB-KW"/>
</dbReference>
<gene>
    <name evidence="13" type="primary">rseP</name>
    <name evidence="13" type="ORF">EI427_19030</name>
</gene>
<organism evidence="13 14">
    <name type="scientific">Flammeovirga pectinis</name>
    <dbReference type="NCBI Taxonomy" id="2494373"/>
    <lineage>
        <taxon>Bacteria</taxon>
        <taxon>Pseudomonadati</taxon>
        <taxon>Bacteroidota</taxon>
        <taxon>Cytophagia</taxon>
        <taxon>Cytophagales</taxon>
        <taxon>Flammeovirgaceae</taxon>
        <taxon>Flammeovirga</taxon>
    </lineage>
</organism>
<dbReference type="Gene3D" id="2.30.42.10">
    <property type="match status" value="1"/>
</dbReference>
<evidence type="ECO:0000256" key="4">
    <source>
        <dbReference type="ARBA" id="ARBA00022670"/>
    </source>
</evidence>
<sequence>MEGLIMAAQLLAGLSILVGIHEFGHFFAAKIFKIKVNKFYLFFDFLFPFPNLLKFSIFKIKRGDTEYGLGWFPMGGYVDIAGMIDESKGADDLESEPQPWEFRTKPAWQRLIVMLGGIIMNVITGIIIFIGLAYTTGERFIPISEINQYGIYASELGEKVGLETGDKIVNLSGEDAKQFRDLVDPNFLLEENSYITVLRDNKKVRIDIPKEMIEWMSEDKFKKMSYVYPRDPFYVKRVLPATPADKGGLKADDVPIAINGKDLPYFNEFRKELEIQSGKQIELTVLRNDQPLKLQIRVSDEGTLGFEMRSRLKAEYKNYSFLEAIPVGAQEAFNVITVQIKAFGKLFRGEVSASKSVSSPIGIAEVYGGTWHWIQFWTITGMLSMVLAFMNLLPIPALDGGHVVFLTYEIITGRKPSEKVLMVAQQIGMLILLSIMVFAFGNDIFKLISR</sequence>
<evidence type="ECO:0000256" key="9">
    <source>
        <dbReference type="ARBA" id="ARBA00023049"/>
    </source>
</evidence>
<evidence type="ECO:0000256" key="8">
    <source>
        <dbReference type="ARBA" id="ARBA00022989"/>
    </source>
</evidence>
<dbReference type="InterPro" id="IPR036034">
    <property type="entry name" value="PDZ_sf"/>
</dbReference>
<keyword evidence="7 11" id="KW-0862">Zinc</keyword>
<evidence type="ECO:0000259" key="12">
    <source>
        <dbReference type="SMART" id="SM00228"/>
    </source>
</evidence>
<dbReference type="InterPro" id="IPR001478">
    <property type="entry name" value="PDZ"/>
</dbReference>
<feature type="transmembrane region" description="Helical" evidence="11">
    <location>
        <begin position="111"/>
        <end position="134"/>
    </location>
</feature>
<dbReference type="InterPro" id="IPR008915">
    <property type="entry name" value="Peptidase_M50"/>
</dbReference>
<dbReference type="Proteomes" id="UP000267268">
    <property type="component" value="Chromosome 1"/>
</dbReference>
<feature type="transmembrane region" description="Helical" evidence="11">
    <location>
        <begin position="39"/>
        <end position="58"/>
    </location>
</feature>
<evidence type="ECO:0000256" key="11">
    <source>
        <dbReference type="RuleBase" id="RU362031"/>
    </source>
</evidence>
<protein>
    <recommendedName>
        <fullName evidence="11">Zinc metalloprotease</fullName>
        <ecNumber evidence="11">3.4.24.-</ecNumber>
    </recommendedName>
</protein>
<keyword evidence="4 13" id="KW-0645">Protease</keyword>
<dbReference type="PANTHER" id="PTHR42837">
    <property type="entry name" value="REGULATOR OF SIGMA-E PROTEASE RSEP"/>
    <property type="match status" value="1"/>
</dbReference>
<keyword evidence="14" id="KW-1185">Reference proteome</keyword>
<reference evidence="13 14" key="1">
    <citation type="submission" date="2018-12" db="EMBL/GenBank/DDBJ databases">
        <title>Flammeovirga pectinis sp. nov., isolated from the gut of the Korean scallop, Patinopecten yessoensis.</title>
        <authorList>
            <person name="Bae J.-W."/>
            <person name="Jeong Y.-S."/>
            <person name="Kang W."/>
        </authorList>
    </citation>
    <scope>NUCLEOTIDE SEQUENCE [LARGE SCALE GENOMIC DNA]</scope>
    <source>
        <strain evidence="13 14">L12M1</strain>
    </source>
</reference>
<evidence type="ECO:0000313" key="13">
    <source>
        <dbReference type="EMBL" id="AZQ64235.1"/>
    </source>
</evidence>
<evidence type="ECO:0000256" key="6">
    <source>
        <dbReference type="ARBA" id="ARBA00022801"/>
    </source>
</evidence>
<dbReference type="CDD" id="cd06163">
    <property type="entry name" value="S2P-M50_PDZ_RseP-like"/>
    <property type="match status" value="1"/>
</dbReference>
<evidence type="ECO:0000256" key="1">
    <source>
        <dbReference type="ARBA" id="ARBA00001947"/>
    </source>
</evidence>
<dbReference type="EMBL" id="CP034562">
    <property type="protein sequence ID" value="AZQ64235.1"/>
    <property type="molecule type" value="Genomic_DNA"/>
</dbReference>
<dbReference type="GO" id="GO:0016020">
    <property type="term" value="C:membrane"/>
    <property type="evidence" value="ECO:0007669"/>
    <property type="project" value="UniProtKB-SubCell"/>
</dbReference>
<comment type="subcellular location">
    <subcellularLocation>
        <location evidence="2">Membrane</location>
        <topology evidence="2">Multi-pass membrane protein</topology>
    </subcellularLocation>
</comment>
<dbReference type="AlphaFoldDB" id="A0A3Q9FRA9"/>
<dbReference type="RefSeq" id="WP_126617721.1">
    <property type="nucleotide sequence ID" value="NZ_CP034562.1"/>
</dbReference>
<keyword evidence="11" id="KW-0479">Metal-binding</keyword>
<dbReference type="InterPro" id="IPR004387">
    <property type="entry name" value="Pept_M50_Zn"/>
</dbReference>